<feature type="chain" id="PRO_5042150826" description="Phytocyanin domain-containing protein" evidence="2">
    <location>
        <begin position="22"/>
        <end position="282"/>
    </location>
</feature>
<feature type="region of interest" description="Disordered" evidence="1">
    <location>
        <begin position="185"/>
        <end position="246"/>
    </location>
</feature>
<keyword evidence="4" id="KW-1185">Reference proteome</keyword>
<dbReference type="Gene3D" id="2.60.40.420">
    <property type="entry name" value="Cupredoxins - blue copper proteins"/>
    <property type="match status" value="1"/>
</dbReference>
<accession>A0AAD6ZYB1</accession>
<dbReference type="InterPro" id="IPR052953">
    <property type="entry name" value="Ser-rich/MCO-related"/>
</dbReference>
<keyword evidence="2" id="KW-0732">Signal</keyword>
<dbReference type="PANTHER" id="PTHR34883">
    <property type="entry name" value="SERINE-RICH PROTEIN, PUTATIVE-RELATED-RELATED"/>
    <property type="match status" value="1"/>
</dbReference>
<dbReference type="EMBL" id="JARIHO010000023">
    <property type="protein sequence ID" value="KAJ7343240.1"/>
    <property type="molecule type" value="Genomic_DNA"/>
</dbReference>
<evidence type="ECO:0000313" key="4">
    <source>
        <dbReference type="Proteomes" id="UP001218218"/>
    </source>
</evidence>
<dbReference type="AlphaFoldDB" id="A0AAD6ZYB1"/>
<dbReference type="Proteomes" id="UP001218218">
    <property type="component" value="Unassembled WGS sequence"/>
</dbReference>
<dbReference type="PANTHER" id="PTHR34883:SF4">
    <property type="entry name" value="CUPREDOXIN"/>
    <property type="match status" value="1"/>
</dbReference>
<dbReference type="CDD" id="cd00920">
    <property type="entry name" value="Cupredoxin"/>
    <property type="match status" value="1"/>
</dbReference>
<name>A0AAD6ZYB1_9AGAR</name>
<dbReference type="InterPro" id="IPR008972">
    <property type="entry name" value="Cupredoxin"/>
</dbReference>
<feature type="region of interest" description="Disordered" evidence="1">
    <location>
        <begin position="261"/>
        <end position="282"/>
    </location>
</feature>
<evidence type="ECO:0000256" key="2">
    <source>
        <dbReference type="SAM" id="SignalP"/>
    </source>
</evidence>
<gene>
    <name evidence="3" type="ORF">DFH08DRAFT_937861</name>
</gene>
<organism evidence="3 4">
    <name type="scientific">Mycena albidolilacea</name>
    <dbReference type="NCBI Taxonomy" id="1033008"/>
    <lineage>
        <taxon>Eukaryota</taxon>
        <taxon>Fungi</taxon>
        <taxon>Dikarya</taxon>
        <taxon>Basidiomycota</taxon>
        <taxon>Agaricomycotina</taxon>
        <taxon>Agaricomycetes</taxon>
        <taxon>Agaricomycetidae</taxon>
        <taxon>Agaricales</taxon>
        <taxon>Marasmiineae</taxon>
        <taxon>Mycenaceae</taxon>
        <taxon>Mycena</taxon>
    </lineage>
</organism>
<feature type="compositionally biased region" description="Basic residues" evidence="1">
    <location>
        <begin position="234"/>
        <end position="246"/>
    </location>
</feature>
<protein>
    <recommendedName>
        <fullName evidence="5">Phytocyanin domain-containing protein</fullName>
    </recommendedName>
</protein>
<evidence type="ECO:0000313" key="3">
    <source>
        <dbReference type="EMBL" id="KAJ7343240.1"/>
    </source>
</evidence>
<reference evidence="3" key="1">
    <citation type="submission" date="2023-03" db="EMBL/GenBank/DDBJ databases">
        <title>Massive genome expansion in bonnet fungi (Mycena s.s.) driven by repeated elements and novel gene families across ecological guilds.</title>
        <authorList>
            <consortium name="Lawrence Berkeley National Laboratory"/>
            <person name="Harder C.B."/>
            <person name="Miyauchi S."/>
            <person name="Viragh M."/>
            <person name="Kuo A."/>
            <person name="Thoen E."/>
            <person name="Andreopoulos B."/>
            <person name="Lu D."/>
            <person name="Skrede I."/>
            <person name="Drula E."/>
            <person name="Henrissat B."/>
            <person name="Morin E."/>
            <person name="Kohler A."/>
            <person name="Barry K."/>
            <person name="LaButti K."/>
            <person name="Morin E."/>
            <person name="Salamov A."/>
            <person name="Lipzen A."/>
            <person name="Mereny Z."/>
            <person name="Hegedus B."/>
            <person name="Baldrian P."/>
            <person name="Stursova M."/>
            <person name="Weitz H."/>
            <person name="Taylor A."/>
            <person name="Grigoriev I.V."/>
            <person name="Nagy L.G."/>
            <person name="Martin F."/>
            <person name="Kauserud H."/>
        </authorList>
    </citation>
    <scope>NUCLEOTIDE SEQUENCE</scope>
    <source>
        <strain evidence="3">CBHHK002</strain>
    </source>
</reference>
<dbReference type="SUPFAM" id="SSF49503">
    <property type="entry name" value="Cupredoxins"/>
    <property type="match status" value="1"/>
</dbReference>
<feature type="compositionally biased region" description="Basic and acidic residues" evidence="1">
    <location>
        <begin position="264"/>
        <end position="282"/>
    </location>
</feature>
<evidence type="ECO:0008006" key="5">
    <source>
        <dbReference type="Google" id="ProtNLM"/>
    </source>
</evidence>
<evidence type="ECO:0000256" key="1">
    <source>
        <dbReference type="SAM" id="MobiDB-lite"/>
    </source>
</evidence>
<comment type="caution">
    <text evidence="3">The sequence shown here is derived from an EMBL/GenBank/DDBJ whole genome shotgun (WGS) entry which is preliminary data.</text>
</comment>
<sequence>MRFPLLMQIAAALFPVLSARGHHILANVSDTDWLETVPFVPDHVVANVGDVIRFTFMNGNHSVTQSSFETPCQRLPNGYDSNFLPGSGVTAPCPQWNLTINTTPLWFFCAQTMHYSRPTNHCADNMMVFAVNVDEADQSYILDATVPMPSDTALGSSKKIETVSGVVRGLVFLAALASLSIHPARRRRHDGSGAYNDGAQGTKKRSPLPVLPMQADQTPVQQLIHPRSRAASSSKKKTRASLRRRRCLRGGAPIACTITPDDEREFRAAGRRAGAERRDARA</sequence>
<feature type="signal peptide" evidence="2">
    <location>
        <begin position="1"/>
        <end position="21"/>
    </location>
</feature>
<proteinExistence type="predicted"/>